<feature type="region of interest" description="Disordered" evidence="1">
    <location>
        <begin position="1"/>
        <end position="55"/>
    </location>
</feature>
<dbReference type="Proteomes" id="UP000268162">
    <property type="component" value="Unassembled WGS sequence"/>
</dbReference>
<reference evidence="3" key="1">
    <citation type="journal article" date="2018" name="Nat. Microbiol.">
        <title>Leveraging single-cell genomics to expand the fungal tree of life.</title>
        <authorList>
            <person name="Ahrendt S.R."/>
            <person name="Quandt C.A."/>
            <person name="Ciobanu D."/>
            <person name="Clum A."/>
            <person name="Salamov A."/>
            <person name="Andreopoulos B."/>
            <person name="Cheng J.F."/>
            <person name="Woyke T."/>
            <person name="Pelin A."/>
            <person name="Henrissat B."/>
            <person name="Reynolds N.K."/>
            <person name="Benny G.L."/>
            <person name="Smith M.E."/>
            <person name="James T.Y."/>
            <person name="Grigoriev I.V."/>
        </authorList>
    </citation>
    <scope>NUCLEOTIDE SEQUENCE [LARGE SCALE GENOMIC DNA]</scope>
    <source>
        <strain evidence="3">RSA 468</strain>
    </source>
</reference>
<protein>
    <submittedName>
        <fullName evidence="2">Uncharacterized protein</fullName>
    </submittedName>
</protein>
<evidence type="ECO:0000313" key="3">
    <source>
        <dbReference type="Proteomes" id="UP000268162"/>
    </source>
</evidence>
<gene>
    <name evidence="2" type="ORF">BJ085DRAFT_41484</name>
</gene>
<feature type="compositionally biased region" description="Acidic residues" evidence="1">
    <location>
        <begin position="39"/>
        <end position="49"/>
    </location>
</feature>
<proteinExistence type="predicted"/>
<keyword evidence="3" id="KW-1185">Reference proteome</keyword>
<accession>A0A4P9ZPL7</accession>
<dbReference type="AlphaFoldDB" id="A0A4P9ZPL7"/>
<feature type="compositionally biased region" description="Low complexity" evidence="1">
    <location>
        <begin position="25"/>
        <end position="38"/>
    </location>
</feature>
<evidence type="ECO:0000313" key="2">
    <source>
        <dbReference type="EMBL" id="RKP35374.1"/>
    </source>
</evidence>
<name>A0A4P9ZPL7_9FUNG</name>
<evidence type="ECO:0000256" key="1">
    <source>
        <dbReference type="SAM" id="MobiDB-lite"/>
    </source>
</evidence>
<sequence>MTSRQADKPKQGDISPTYPDDHHSTYSYSYSTGDYGYGYDDDDDDDDNNDNYSSLTNSDLCEQLTALFPISQRRRSRLRSQWLSASYLKSAARTSLRLRTIAIATASAPTPFEVKPKQMFRAMRRLKKTFELYRQGTADGVLLKKSETLPESTPQFRRVIICSDEASVNAYEAGQLPPKYREQPGGFYYIQLDRNSLDDTAATYQLNECFRIG</sequence>
<feature type="compositionally biased region" description="Basic and acidic residues" evidence="1">
    <location>
        <begin position="1"/>
        <end position="11"/>
    </location>
</feature>
<dbReference type="EMBL" id="ML002886">
    <property type="protein sequence ID" value="RKP35374.1"/>
    <property type="molecule type" value="Genomic_DNA"/>
</dbReference>
<organism evidence="2 3">
    <name type="scientific">Dimargaris cristalligena</name>
    <dbReference type="NCBI Taxonomy" id="215637"/>
    <lineage>
        <taxon>Eukaryota</taxon>
        <taxon>Fungi</taxon>
        <taxon>Fungi incertae sedis</taxon>
        <taxon>Zoopagomycota</taxon>
        <taxon>Kickxellomycotina</taxon>
        <taxon>Dimargaritomycetes</taxon>
        <taxon>Dimargaritales</taxon>
        <taxon>Dimargaritaceae</taxon>
        <taxon>Dimargaris</taxon>
    </lineage>
</organism>